<gene>
    <name evidence="1" type="ORF">ACEZ3G_05580</name>
</gene>
<reference evidence="1" key="1">
    <citation type="submission" date="2024-09" db="EMBL/GenBank/DDBJ databases">
        <authorList>
            <person name="Liu J."/>
        </authorList>
    </citation>
    <scope>NUCLEOTIDE SEQUENCE</scope>
    <source>
        <strain evidence="1">NBU2967</strain>
    </source>
</reference>
<proteinExistence type="predicted"/>
<sequence>MGCSKNETPTPRPDAQEWPKPDPDPENQESNEPEDEIYFSYYSDPNESDLYNWTDRWIVIHNQDGELLDYRSFKKGDSLDFEGSLENSKHTNTLSITTLNYRPGKEGGNFHSLGTVTGIKKGTVWDWTDDIEPTITDPPNSAQYQIRITIHNIPNVQHFLISSQFDITSIAGSPFYQETNILEIGGARLQKDRDYLISVRDGNDEIKYLWFEVEDPTSNITLDYNDFQDYDYIIEIELPEYEGYNLGVGAKNKSHNYARFLDINREDDGNQVRSTAKLGYLDGYDTFQTYLYFDYDKDVRYSFYKYGGRPTNINVPPYPQFQAENNSIYNYNFTTNVEYYWNTSYWIYTDLEQDNTTRYSISGKSEGAPIIGTLPDQIQEKFPHLNLDNLEYEETALAIGENIDFKSDDRTSLFGFGTVTFSERLIFKNPDK</sequence>
<name>A0ACC7LIT2_9FLAO</name>
<comment type="caution">
    <text evidence="1">The sequence shown here is derived from an EMBL/GenBank/DDBJ whole genome shotgun (WGS) entry which is preliminary data.</text>
</comment>
<evidence type="ECO:0000313" key="2">
    <source>
        <dbReference type="Proteomes" id="UP001595191"/>
    </source>
</evidence>
<accession>A0ACC7LIT2</accession>
<dbReference type="Proteomes" id="UP001595191">
    <property type="component" value="Unassembled WGS sequence"/>
</dbReference>
<evidence type="ECO:0000313" key="1">
    <source>
        <dbReference type="EMBL" id="MFH6602939.1"/>
    </source>
</evidence>
<dbReference type="EMBL" id="JBHFPV010000001">
    <property type="protein sequence ID" value="MFH6602939.1"/>
    <property type="molecule type" value="Genomic_DNA"/>
</dbReference>
<organism evidence="1 2">
    <name type="scientific">Meishania litoralis</name>
    <dbReference type="NCBI Taxonomy" id="3434685"/>
    <lineage>
        <taxon>Bacteria</taxon>
        <taxon>Pseudomonadati</taxon>
        <taxon>Bacteroidota</taxon>
        <taxon>Flavobacteriia</taxon>
        <taxon>Flavobacteriales</taxon>
        <taxon>Flavobacteriaceae</taxon>
        <taxon>Meishania</taxon>
    </lineage>
</organism>
<protein>
    <submittedName>
        <fullName evidence="1">Uncharacterized protein</fullName>
    </submittedName>
</protein>
<keyword evidence="2" id="KW-1185">Reference proteome</keyword>